<dbReference type="Pfam" id="PF07690">
    <property type="entry name" value="MFS_1"/>
    <property type="match status" value="1"/>
</dbReference>
<feature type="transmembrane region" description="Helical" evidence="6">
    <location>
        <begin position="391"/>
        <end position="414"/>
    </location>
</feature>
<dbReference type="Gene3D" id="1.20.1250.20">
    <property type="entry name" value="MFS general substrate transporter like domains"/>
    <property type="match status" value="2"/>
</dbReference>
<dbReference type="InterPro" id="IPR000849">
    <property type="entry name" value="Sugar_P_transporter"/>
</dbReference>
<dbReference type="RefSeq" id="WP_146291915.1">
    <property type="nucleotide sequence ID" value="NZ_SELH01000015.1"/>
</dbReference>
<protein>
    <submittedName>
        <fullName evidence="8">MFS transporter</fullName>
    </submittedName>
</protein>
<evidence type="ECO:0000256" key="5">
    <source>
        <dbReference type="ARBA" id="ARBA00023136"/>
    </source>
</evidence>
<dbReference type="CDD" id="cd17345">
    <property type="entry name" value="MFS_GlpT"/>
    <property type="match status" value="1"/>
</dbReference>
<gene>
    <name evidence="8" type="ORF">ETU09_03390</name>
</gene>
<feature type="transmembrane region" description="Helical" evidence="6">
    <location>
        <begin position="123"/>
        <end position="146"/>
    </location>
</feature>
<keyword evidence="5 6" id="KW-0472">Membrane</keyword>
<dbReference type="PANTHER" id="PTHR43826:SF6">
    <property type="entry name" value="GLYCEROL-3-PHOSPHATE TRANSPORTER"/>
    <property type="match status" value="1"/>
</dbReference>
<dbReference type="OrthoDB" id="9781156at2"/>
<proteinExistence type="inferred from homology"/>
<dbReference type="InterPro" id="IPR011701">
    <property type="entry name" value="MFS"/>
</dbReference>
<evidence type="ECO:0000256" key="6">
    <source>
        <dbReference type="SAM" id="Phobius"/>
    </source>
</evidence>
<dbReference type="GO" id="GO:0035435">
    <property type="term" value="P:phosphate ion transmembrane transport"/>
    <property type="evidence" value="ECO:0007669"/>
    <property type="project" value="TreeGrafter"/>
</dbReference>
<dbReference type="PIRSF" id="PIRSF002808">
    <property type="entry name" value="Hexose_phosphate_transp"/>
    <property type="match status" value="1"/>
</dbReference>
<dbReference type="InterPro" id="IPR020846">
    <property type="entry name" value="MFS_dom"/>
</dbReference>
<keyword evidence="3 6" id="KW-0812">Transmembrane</keyword>
<dbReference type="EMBL" id="SELH01000015">
    <property type="protein sequence ID" value="TWP29275.1"/>
    <property type="molecule type" value="Genomic_DNA"/>
</dbReference>
<comment type="caution">
    <text evidence="8">The sequence shown here is derived from an EMBL/GenBank/DDBJ whole genome shotgun (WGS) entry which is preliminary data.</text>
</comment>
<dbReference type="SUPFAM" id="SSF103473">
    <property type="entry name" value="MFS general substrate transporter"/>
    <property type="match status" value="1"/>
</dbReference>
<sequence length="458" mass="50701">MFNFLSPPKPTNKKNNIETDSYYKKLRFQVFIGIYFGYAAYYLVRKNLTLAMPFLEKDFGYTKASLGAALACNGLGYGISKFVMGGISDRSDARKFLPLGLILASLTIIIAGSNMVISNVLTIGIFQFLIGWFGGMGWPPCGRVMAHWFSPTERGTKMSIWNTAHNLGGMLIGPITAFATGYLALLNFKNSWQIGMFTVPAIIAILVALFAYILIRDNPQACGLPPIEEYKNDYPANYSKKAEEVLSAKEIFFKYVLNNKILWIVAIANAFVYLVRYGVLDWAPTYLKEVKGYDIKQVGWAYFAYEFAAIPGTIICGWISDKIFKGKRAVTTIIFMLLVMIAVLVYWKNEGSMTIDIIALISIGFLIYGPVMLIGVHALDLAPKNAAGASAGLTGLFGYLVGTAILSNLLMGYIAEHYGWGAGFELLIVACILASVLMLLTIPDENRKYRNRKKLAQS</sequence>
<feature type="transmembrane region" description="Helical" evidence="6">
    <location>
        <begin position="167"/>
        <end position="188"/>
    </location>
</feature>
<feature type="transmembrane region" description="Helical" evidence="6">
    <location>
        <begin position="194"/>
        <end position="215"/>
    </location>
</feature>
<name>A0A563DGE8_9FLAO</name>
<comment type="similarity">
    <text evidence="2">Belongs to the major facilitator superfamily. Organophosphate:Pi antiporter (OPA) (TC 2.A.1.4) family.</text>
</comment>
<dbReference type="GO" id="GO:0061513">
    <property type="term" value="F:glucose 6-phosphate:phosphate antiporter activity"/>
    <property type="evidence" value="ECO:0007669"/>
    <property type="project" value="TreeGrafter"/>
</dbReference>
<evidence type="ECO:0000256" key="2">
    <source>
        <dbReference type="ARBA" id="ARBA00009598"/>
    </source>
</evidence>
<evidence type="ECO:0000313" key="9">
    <source>
        <dbReference type="Proteomes" id="UP000319499"/>
    </source>
</evidence>
<feature type="transmembrane region" description="Helical" evidence="6">
    <location>
        <begin position="64"/>
        <end position="84"/>
    </location>
</feature>
<evidence type="ECO:0000256" key="1">
    <source>
        <dbReference type="ARBA" id="ARBA00004127"/>
    </source>
</evidence>
<feature type="domain" description="Major facilitator superfamily (MFS) profile" evidence="7">
    <location>
        <begin position="26"/>
        <end position="446"/>
    </location>
</feature>
<reference evidence="8 9" key="1">
    <citation type="submission" date="2019-02" db="EMBL/GenBank/DDBJ databases">
        <title>Apibacter muscae sp. nov.: a novel member of the house fly microbiota.</title>
        <authorList>
            <person name="Park R."/>
        </authorList>
    </citation>
    <scope>NUCLEOTIDE SEQUENCE [LARGE SCALE GENOMIC DNA]</scope>
    <source>
        <strain evidence="8 9">AL1</strain>
    </source>
</reference>
<dbReference type="InterPro" id="IPR021159">
    <property type="entry name" value="Sugar-P_transporter_CS"/>
</dbReference>
<dbReference type="AlphaFoldDB" id="A0A563DGE8"/>
<dbReference type="InterPro" id="IPR051337">
    <property type="entry name" value="OPA_Antiporter"/>
</dbReference>
<feature type="transmembrane region" description="Helical" evidence="6">
    <location>
        <begin position="299"/>
        <end position="320"/>
    </location>
</feature>
<feature type="transmembrane region" description="Helical" evidence="6">
    <location>
        <begin position="261"/>
        <end position="279"/>
    </location>
</feature>
<evidence type="ECO:0000256" key="3">
    <source>
        <dbReference type="ARBA" id="ARBA00022692"/>
    </source>
</evidence>
<dbReference type="InterPro" id="IPR036259">
    <property type="entry name" value="MFS_trans_sf"/>
</dbReference>
<keyword evidence="9" id="KW-1185">Reference proteome</keyword>
<evidence type="ECO:0000259" key="7">
    <source>
        <dbReference type="PROSITE" id="PS50850"/>
    </source>
</evidence>
<keyword evidence="4 6" id="KW-1133">Transmembrane helix</keyword>
<feature type="transmembrane region" description="Helical" evidence="6">
    <location>
        <begin position="353"/>
        <end position="379"/>
    </location>
</feature>
<accession>A0A563DGE8</accession>
<organism evidence="8 9">
    <name type="scientific">Apibacter muscae</name>
    <dbReference type="NCBI Taxonomy" id="2509004"/>
    <lineage>
        <taxon>Bacteria</taxon>
        <taxon>Pseudomonadati</taxon>
        <taxon>Bacteroidota</taxon>
        <taxon>Flavobacteriia</taxon>
        <taxon>Flavobacteriales</taxon>
        <taxon>Weeksellaceae</taxon>
        <taxon>Apibacter</taxon>
    </lineage>
</organism>
<dbReference type="Proteomes" id="UP000319499">
    <property type="component" value="Unassembled WGS sequence"/>
</dbReference>
<dbReference type="PANTHER" id="PTHR43826">
    <property type="entry name" value="GLUCOSE-6-PHOSPHATE EXCHANGER SLC37A4"/>
    <property type="match status" value="1"/>
</dbReference>
<feature type="transmembrane region" description="Helical" evidence="6">
    <location>
        <begin position="420"/>
        <end position="442"/>
    </location>
</feature>
<evidence type="ECO:0000313" key="8">
    <source>
        <dbReference type="EMBL" id="TWP29275.1"/>
    </source>
</evidence>
<feature type="transmembrane region" description="Helical" evidence="6">
    <location>
        <begin position="96"/>
        <end position="117"/>
    </location>
</feature>
<dbReference type="GO" id="GO:0012505">
    <property type="term" value="C:endomembrane system"/>
    <property type="evidence" value="ECO:0007669"/>
    <property type="project" value="UniProtKB-SubCell"/>
</dbReference>
<dbReference type="NCBIfam" id="TIGR00881">
    <property type="entry name" value="2A0104"/>
    <property type="match status" value="1"/>
</dbReference>
<feature type="transmembrane region" description="Helical" evidence="6">
    <location>
        <begin position="26"/>
        <end position="44"/>
    </location>
</feature>
<comment type="subcellular location">
    <subcellularLocation>
        <location evidence="1">Endomembrane system</location>
        <topology evidence="1">Multi-pass membrane protein</topology>
    </subcellularLocation>
</comment>
<evidence type="ECO:0000256" key="4">
    <source>
        <dbReference type="ARBA" id="ARBA00022989"/>
    </source>
</evidence>
<dbReference type="PROSITE" id="PS50850">
    <property type="entry name" value="MFS"/>
    <property type="match status" value="1"/>
</dbReference>
<dbReference type="PROSITE" id="PS00942">
    <property type="entry name" value="GLPT"/>
    <property type="match status" value="1"/>
</dbReference>
<dbReference type="GO" id="GO:0005886">
    <property type="term" value="C:plasma membrane"/>
    <property type="evidence" value="ECO:0007669"/>
    <property type="project" value="TreeGrafter"/>
</dbReference>
<feature type="transmembrane region" description="Helical" evidence="6">
    <location>
        <begin position="329"/>
        <end position="347"/>
    </location>
</feature>